<gene>
    <name evidence="3" type="ordered locus">Calhy_0788</name>
</gene>
<evidence type="ECO:0000256" key="1">
    <source>
        <dbReference type="SAM" id="Coils"/>
    </source>
</evidence>
<dbReference type="Proteomes" id="UP000006890">
    <property type="component" value="Chromosome"/>
</dbReference>
<organism evidence="3 4">
    <name type="scientific">Caldicellulosiruptor hydrothermalis (strain DSM 18901 / VKM B-2411 / 108)</name>
    <dbReference type="NCBI Taxonomy" id="632292"/>
    <lineage>
        <taxon>Bacteria</taxon>
        <taxon>Bacillati</taxon>
        <taxon>Bacillota</taxon>
        <taxon>Bacillota incertae sedis</taxon>
        <taxon>Caldicellulosiruptorales</taxon>
        <taxon>Caldicellulosiruptoraceae</taxon>
        <taxon>Caldicellulosiruptor</taxon>
    </lineage>
</organism>
<keyword evidence="2" id="KW-0812">Transmembrane</keyword>
<dbReference type="AlphaFoldDB" id="E4QE31"/>
<protein>
    <recommendedName>
        <fullName evidence="5">Hemolysin XhlA</fullName>
    </recommendedName>
</protein>
<sequence>MNSEQVIQEILERLTRIETKLDDYNKVREKIDNANSQLQIHEEKIKHVEGRVSNIEANNKWLWRTVVGAIITLLMSIIATFIKK</sequence>
<feature type="transmembrane region" description="Helical" evidence="2">
    <location>
        <begin position="61"/>
        <end position="82"/>
    </location>
</feature>
<dbReference type="RefSeq" id="WP_013402725.1">
    <property type="nucleotide sequence ID" value="NC_014652.1"/>
</dbReference>
<reference evidence="3 4" key="2">
    <citation type="journal article" date="2011" name="J. Bacteriol.">
        <title>Complete genome sequences for the anaerobic, extremely thermophilic plant biomass-degrading bacteria Caldicellulosiruptor hydrothermalis, Caldicellulosiruptor kristjanssonii, Caldicellulosiruptor kronotskyensis, Caldicellulosiruptor owensenis, and Caldicellulosiruptor lactoaceticus.</title>
        <authorList>
            <person name="Blumer-Schuette S.E."/>
            <person name="Ozdemir I."/>
            <person name="Mistry D."/>
            <person name="Lucas S."/>
            <person name="Lapidus A."/>
            <person name="Cheng J.F."/>
            <person name="Goodwin L.A."/>
            <person name="Pitluck S."/>
            <person name="Land M.L."/>
            <person name="Hauser L.J."/>
            <person name="Woyke T."/>
            <person name="Mikhailova N."/>
            <person name="Pati A."/>
            <person name="Kyrpides N.C."/>
            <person name="Ivanova N."/>
            <person name="Detter J.C."/>
            <person name="Walston-Davenport K."/>
            <person name="Han S."/>
            <person name="Adams M.W."/>
            <person name="Kelly R.M."/>
        </authorList>
    </citation>
    <scope>NUCLEOTIDE SEQUENCE [LARGE SCALE GENOMIC DNA]</scope>
    <source>
        <strain evidence="4">DSM 18901 / VKM B-2411 / 108</strain>
    </source>
</reference>
<keyword evidence="2" id="KW-0472">Membrane</keyword>
<evidence type="ECO:0008006" key="5">
    <source>
        <dbReference type="Google" id="ProtNLM"/>
    </source>
</evidence>
<accession>E4QE31</accession>
<dbReference type="STRING" id="632292.Calhy_0788"/>
<dbReference type="HOGENOM" id="CLU_187592_0_1_9"/>
<keyword evidence="1" id="KW-0175">Coiled coil</keyword>
<evidence type="ECO:0000256" key="2">
    <source>
        <dbReference type="SAM" id="Phobius"/>
    </source>
</evidence>
<dbReference type="Pfam" id="PF10779">
    <property type="entry name" value="XhlA"/>
    <property type="match status" value="1"/>
</dbReference>
<feature type="coiled-coil region" evidence="1">
    <location>
        <begin position="7"/>
        <end position="58"/>
    </location>
</feature>
<dbReference type="KEGG" id="chd:Calhy_0788"/>
<evidence type="ECO:0000313" key="4">
    <source>
        <dbReference type="Proteomes" id="UP000006890"/>
    </source>
</evidence>
<keyword evidence="2" id="KW-1133">Transmembrane helix</keyword>
<reference key="1">
    <citation type="submission" date="2010-09" db="EMBL/GenBank/DDBJ databases">
        <title>Complete sequence of Caldicellulosiruptor hydrothermalis 108.</title>
        <authorList>
            <consortium name="US DOE Joint Genome Institute"/>
            <person name="Lucas S."/>
            <person name="Copeland A."/>
            <person name="Lapidus A."/>
            <person name="Cheng J.-F."/>
            <person name="Bruce D."/>
            <person name="Goodwin L."/>
            <person name="Pitluck S."/>
            <person name="Davenport K."/>
            <person name="Detter J.C."/>
            <person name="Han C."/>
            <person name="Tapia R."/>
            <person name="Land M."/>
            <person name="Hauser L."/>
            <person name="Chang Y.-J."/>
            <person name="Jeffries C."/>
            <person name="Kyrpides N."/>
            <person name="Ivanova N."/>
            <person name="Mikhailova N."/>
            <person name="Blumer-Schuette S.E."/>
            <person name="Kelly R.M."/>
            <person name="Woyke T."/>
        </authorList>
    </citation>
    <scope>NUCLEOTIDE SEQUENCE</scope>
    <source>
        <strain>108</strain>
    </source>
</reference>
<dbReference type="InterPro" id="IPR019715">
    <property type="entry name" value="Haemolysin_XhlA"/>
</dbReference>
<keyword evidence="4" id="KW-1185">Reference proteome</keyword>
<dbReference type="eggNOG" id="ENOG5033A9G">
    <property type="taxonomic scope" value="Bacteria"/>
</dbReference>
<name>E4QE31_CALH1</name>
<proteinExistence type="predicted"/>
<evidence type="ECO:0000313" key="3">
    <source>
        <dbReference type="EMBL" id="ADQ06525.1"/>
    </source>
</evidence>
<dbReference type="EMBL" id="CP002219">
    <property type="protein sequence ID" value="ADQ06525.1"/>
    <property type="molecule type" value="Genomic_DNA"/>
</dbReference>
<dbReference type="OrthoDB" id="2186744at2"/>